<feature type="domain" description="Glycosyltransferase subfamily 4-like N-terminal" evidence="4">
    <location>
        <begin position="23"/>
        <end position="178"/>
    </location>
</feature>
<proteinExistence type="predicted"/>
<dbReference type="SUPFAM" id="SSF53756">
    <property type="entry name" value="UDP-Glycosyltransferase/glycogen phosphorylase"/>
    <property type="match status" value="1"/>
</dbReference>
<dbReference type="InterPro" id="IPR050194">
    <property type="entry name" value="Glycosyltransferase_grp1"/>
</dbReference>
<gene>
    <name evidence="5" type="ORF">MUN78_02365</name>
</gene>
<protein>
    <recommendedName>
        <fullName evidence="1">D-inositol 3-phosphate glycosyltransferase</fullName>
    </recommendedName>
</protein>
<evidence type="ECO:0000256" key="3">
    <source>
        <dbReference type="ARBA" id="ARBA00022679"/>
    </source>
</evidence>
<dbReference type="Gene3D" id="3.40.50.2000">
    <property type="entry name" value="Glycogen Phosphorylase B"/>
    <property type="match status" value="2"/>
</dbReference>
<keyword evidence="3 5" id="KW-0808">Transferase</keyword>
<evidence type="ECO:0000313" key="5">
    <source>
        <dbReference type="EMBL" id="UOQ57711.1"/>
    </source>
</evidence>
<name>A0ABY4FN87_9MICO</name>
<dbReference type="Pfam" id="PF13692">
    <property type="entry name" value="Glyco_trans_1_4"/>
    <property type="match status" value="1"/>
</dbReference>
<sequence length="387" mass="41114">MRVVIASRIYRPEPAAASFFLGGVADALRAAGAEVEVLTAKPLPGQGDGSRGERIRTFPVLRDRNGYVKGYLQYLSFDLPLVVRLLTVRRADVVFVEPPPTTGAVVRIVCALRRIPYVYDAADIWSDAAGQATGSGLVVRVLRALERFAMRGAARMVTISQGVVDRVRELGVGTPVEVTGFGADTTVFRYQAAPVEPVFVYAGTYSELHGADVLVDAFAAFARTHEGYRLRFIGNGTDEAGMRARARALGVADRVEFAGPVAASELRPQLARAVASLATLRPGGGYEYAFTSKAYSSLATGCPVIFAGPGPTGPFIDRAAREVVAGRAVDYDAEAIAAAMRAAADAPATAAERERLADWAGVHHSMRAVTERVASTVIDVGAERRAS</sequence>
<dbReference type="Proteomes" id="UP000831786">
    <property type="component" value="Chromosome"/>
</dbReference>
<evidence type="ECO:0000256" key="2">
    <source>
        <dbReference type="ARBA" id="ARBA00022676"/>
    </source>
</evidence>
<evidence type="ECO:0000313" key="6">
    <source>
        <dbReference type="Proteomes" id="UP000831786"/>
    </source>
</evidence>
<dbReference type="PANTHER" id="PTHR45947:SF3">
    <property type="entry name" value="SULFOQUINOVOSYL TRANSFERASE SQD2"/>
    <property type="match status" value="1"/>
</dbReference>
<evidence type="ECO:0000256" key="1">
    <source>
        <dbReference type="ARBA" id="ARBA00021292"/>
    </source>
</evidence>
<dbReference type="PANTHER" id="PTHR45947">
    <property type="entry name" value="SULFOQUINOVOSYL TRANSFERASE SQD2"/>
    <property type="match status" value="1"/>
</dbReference>
<organism evidence="5 6">
    <name type="scientific">Leucobacter allii</name>
    <dbReference type="NCBI Taxonomy" id="2932247"/>
    <lineage>
        <taxon>Bacteria</taxon>
        <taxon>Bacillati</taxon>
        <taxon>Actinomycetota</taxon>
        <taxon>Actinomycetes</taxon>
        <taxon>Micrococcales</taxon>
        <taxon>Microbacteriaceae</taxon>
        <taxon>Leucobacter</taxon>
    </lineage>
</organism>
<dbReference type="EMBL" id="CP095045">
    <property type="protein sequence ID" value="UOQ57711.1"/>
    <property type="molecule type" value="Genomic_DNA"/>
</dbReference>
<keyword evidence="6" id="KW-1185">Reference proteome</keyword>
<reference evidence="5 6" key="1">
    <citation type="submission" date="2022-04" db="EMBL/GenBank/DDBJ databases">
        <title>Leucobacter sp. isolated from rhizosphere of garlic.</title>
        <authorList>
            <person name="Won M."/>
            <person name="Lee C.-M."/>
            <person name="Woen H.-Y."/>
            <person name="Kwon S.-W."/>
        </authorList>
    </citation>
    <scope>NUCLEOTIDE SEQUENCE [LARGE SCALE GENOMIC DNA]</scope>
    <source>
        <strain evidence="5 6">H21R-40</strain>
    </source>
</reference>
<evidence type="ECO:0000259" key="4">
    <source>
        <dbReference type="Pfam" id="PF13579"/>
    </source>
</evidence>
<dbReference type="RefSeq" id="WP_244728544.1">
    <property type="nucleotide sequence ID" value="NZ_CP095045.1"/>
</dbReference>
<accession>A0ABY4FN87</accession>
<dbReference type="Pfam" id="PF13579">
    <property type="entry name" value="Glyco_trans_4_4"/>
    <property type="match status" value="1"/>
</dbReference>
<keyword evidence="2 5" id="KW-0328">Glycosyltransferase</keyword>
<dbReference type="InterPro" id="IPR028098">
    <property type="entry name" value="Glyco_trans_4-like_N"/>
</dbReference>
<dbReference type="GO" id="GO:0016757">
    <property type="term" value="F:glycosyltransferase activity"/>
    <property type="evidence" value="ECO:0007669"/>
    <property type="project" value="UniProtKB-KW"/>
</dbReference>